<comment type="caution">
    <text evidence="5">The sequence shown here is derived from an EMBL/GenBank/DDBJ whole genome shotgun (WGS) entry which is preliminary data.</text>
</comment>
<dbReference type="EMBL" id="QOIM01000042">
    <property type="protein sequence ID" value="RCG14883.1"/>
    <property type="molecule type" value="Genomic_DNA"/>
</dbReference>
<accession>A0A367EA60</accession>
<dbReference type="Gene3D" id="3.40.50.1580">
    <property type="entry name" value="Nucleoside phosphorylase domain"/>
    <property type="match status" value="1"/>
</dbReference>
<protein>
    <recommendedName>
        <fullName evidence="2">Uridine phosphorylase</fullName>
        <ecNumber evidence="1">2.4.2.3</ecNumber>
    </recommendedName>
</protein>
<dbReference type="Proteomes" id="UP000253507">
    <property type="component" value="Unassembled WGS sequence"/>
</dbReference>
<evidence type="ECO:0000256" key="2">
    <source>
        <dbReference type="ARBA" id="ARBA00021980"/>
    </source>
</evidence>
<evidence type="ECO:0000313" key="6">
    <source>
        <dbReference type="Proteomes" id="UP000253507"/>
    </source>
</evidence>
<proteinExistence type="predicted"/>
<dbReference type="AlphaFoldDB" id="A0A367EA60"/>
<dbReference type="PANTHER" id="PTHR43691:SF11">
    <property type="entry name" value="FI09636P-RELATED"/>
    <property type="match status" value="1"/>
</dbReference>
<reference evidence="5 6" key="1">
    <citation type="submission" date="2018-06" db="EMBL/GenBank/DDBJ databases">
        <title>Streptomyces reniochalinae sp. nov. and Streptomyces diacarnus sp. nov. from marine sponges.</title>
        <authorList>
            <person name="Li L."/>
        </authorList>
    </citation>
    <scope>NUCLEOTIDE SEQUENCE [LARGE SCALE GENOMIC DNA]</scope>
    <source>
        <strain evidence="5 6">LHW50302</strain>
    </source>
</reference>
<dbReference type="GO" id="GO:0004850">
    <property type="term" value="F:uridine phosphorylase activity"/>
    <property type="evidence" value="ECO:0007669"/>
    <property type="project" value="UniProtKB-EC"/>
</dbReference>
<dbReference type="PANTHER" id="PTHR43691">
    <property type="entry name" value="URIDINE PHOSPHORYLASE"/>
    <property type="match status" value="1"/>
</dbReference>
<keyword evidence="6" id="KW-1185">Reference proteome</keyword>
<dbReference type="RefSeq" id="WP_019359408.1">
    <property type="nucleotide sequence ID" value="NZ_QOIM01000042.1"/>
</dbReference>
<dbReference type="InterPro" id="IPR035994">
    <property type="entry name" value="Nucleoside_phosphorylase_sf"/>
</dbReference>
<dbReference type="OrthoDB" id="7945729at2"/>
<sequence length="272" mass="28725">MRQPTFPLFPDKHTHSAAPDPAEHAAWVRSIHGHGASLGGLDGVAMVYQPRLLQHALHRYRPRVLEGWVRGQLLIVQHDGRTLGICGGFGIGAPAAVLVLEQLVALAITRVITVGTAATLQPDMVPGDTAVCNAALRDEGVSHHYLPPGRSAIPSSDLTQHLVAALRAAGVPFRLGDGWSTDAPYRETVPEITRYRTDGILTADMEAAGVFAAAAHRAIDAAAAFAIADSLLDRRPRQTQPLTFTSLCALLSAALDALSASVRASAGAHHAH</sequence>
<evidence type="ECO:0000256" key="3">
    <source>
        <dbReference type="ARBA" id="ARBA00048447"/>
    </source>
</evidence>
<evidence type="ECO:0000256" key="1">
    <source>
        <dbReference type="ARBA" id="ARBA00011888"/>
    </source>
</evidence>
<name>A0A367EA60_9ACTN</name>
<organism evidence="5 6">
    <name type="scientific">Streptomyces reniochalinae</name>
    <dbReference type="NCBI Taxonomy" id="2250578"/>
    <lineage>
        <taxon>Bacteria</taxon>
        <taxon>Bacillati</taxon>
        <taxon>Actinomycetota</taxon>
        <taxon>Actinomycetes</taxon>
        <taxon>Kitasatosporales</taxon>
        <taxon>Streptomycetaceae</taxon>
        <taxon>Streptomyces</taxon>
    </lineage>
</organism>
<gene>
    <name evidence="5" type="ORF">DQ392_27810</name>
</gene>
<evidence type="ECO:0000313" key="5">
    <source>
        <dbReference type="EMBL" id="RCG14883.1"/>
    </source>
</evidence>
<dbReference type="CDD" id="cd09007">
    <property type="entry name" value="NP-I_spr0068"/>
    <property type="match status" value="1"/>
</dbReference>
<dbReference type="Pfam" id="PF01048">
    <property type="entry name" value="PNP_UDP_1"/>
    <property type="match status" value="1"/>
</dbReference>
<comment type="catalytic activity">
    <reaction evidence="3">
        <text>uridine + phosphate = alpha-D-ribose 1-phosphate + uracil</text>
        <dbReference type="Rhea" id="RHEA:24388"/>
        <dbReference type="ChEBI" id="CHEBI:16704"/>
        <dbReference type="ChEBI" id="CHEBI:17568"/>
        <dbReference type="ChEBI" id="CHEBI:43474"/>
        <dbReference type="ChEBI" id="CHEBI:57720"/>
        <dbReference type="EC" id="2.4.2.3"/>
    </reaction>
</comment>
<dbReference type="InterPro" id="IPR000845">
    <property type="entry name" value="Nucleoside_phosphorylase_d"/>
</dbReference>
<evidence type="ECO:0000259" key="4">
    <source>
        <dbReference type="Pfam" id="PF01048"/>
    </source>
</evidence>
<dbReference type="SUPFAM" id="SSF53167">
    <property type="entry name" value="Purine and uridine phosphorylases"/>
    <property type="match status" value="1"/>
</dbReference>
<dbReference type="GO" id="GO:0009116">
    <property type="term" value="P:nucleoside metabolic process"/>
    <property type="evidence" value="ECO:0007669"/>
    <property type="project" value="InterPro"/>
</dbReference>
<feature type="domain" description="Nucleoside phosphorylase" evidence="4">
    <location>
        <begin position="80"/>
        <end position="239"/>
    </location>
</feature>
<dbReference type="GO" id="GO:0005829">
    <property type="term" value="C:cytosol"/>
    <property type="evidence" value="ECO:0007669"/>
    <property type="project" value="TreeGrafter"/>
</dbReference>
<dbReference type="EC" id="2.4.2.3" evidence="1"/>